<sequence>MENIFIIKPTSKSPVDEILALIKVPVDKGPLFFNGISYPIQPSKKDPHRYEVIYTAYKDPNDRAR</sequence>
<proteinExistence type="predicted"/>
<dbReference type="Proteomes" id="UP000215286">
    <property type="component" value="Chromosome"/>
</dbReference>
<reference evidence="1" key="1">
    <citation type="submission" date="2017-08" db="EMBL/GenBank/DDBJ databases">
        <title>Real-time genomic and epidemiological investigation of a multi-institutional outbreak of KPC-producing Enterobacteriaceae reveals complex transmission dynamics and informs management responses.</title>
        <authorList>
            <person name="Kwong J.C."/>
            <person name="Lane C."/>
            <person name="Romanes F."/>
            <person name="Goncalves da Silva A."/>
            <person name="Easton M."/>
            <person name="Cronin K."/>
            <person name="Waters M.J."/>
            <person name="Tomita T."/>
            <person name="Stevens K."/>
            <person name="Schultz M.B."/>
            <person name="Baines S.L."/>
            <person name="Sherry N.L."/>
            <person name="Carter G."/>
            <person name="Mu A."/>
            <person name="Sait M."/>
            <person name="Ballard S.A."/>
            <person name="Seemann T."/>
            <person name="Stinear T.P."/>
            <person name="Howden B.P."/>
        </authorList>
    </citation>
    <scope>NUCLEOTIDE SEQUENCE</scope>
    <source>
        <strain evidence="1">AUSMDU00008141</strain>
    </source>
</reference>
<keyword evidence="2" id="KW-1185">Reference proteome</keyword>
<name>A0ACA8D8E5_9ENTR</name>
<accession>A0ACA8D8E5</accession>
<evidence type="ECO:0000313" key="1">
    <source>
        <dbReference type="EMBL" id="AST80418.1"/>
    </source>
</evidence>
<gene>
    <name evidence="1" type="ORF">CI104_15705</name>
</gene>
<dbReference type="EMBL" id="CP022695">
    <property type="protein sequence ID" value="AST80418.1"/>
    <property type="molecule type" value="Genomic_DNA"/>
</dbReference>
<evidence type="ECO:0000313" key="2">
    <source>
        <dbReference type="Proteomes" id="UP000215286"/>
    </source>
</evidence>
<protein>
    <submittedName>
        <fullName evidence="1">Uncharacterized protein</fullName>
    </submittedName>
</protein>
<organism evidence="1 2">
    <name type="scientific">Citrobacter farmeri</name>
    <dbReference type="NCBI Taxonomy" id="67824"/>
    <lineage>
        <taxon>Bacteria</taxon>
        <taxon>Pseudomonadati</taxon>
        <taxon>Pseudomonadota</taxon>
        <taxon>Gammaproteobacteria</taxon>
        <taxon>Enterobacterales</taxon>
        <taxon>Enterobacteriaceae</taxon>
        <taxon>Citrobacter</taxon>
    </lineage>
</organism>